<dbReference type="Gene3D" id="1.10.8.10">
    <property type="entry name" value="DNA helicase RuvA subunit, C-terminal domain"/>
    <property type="match status" value="1"/>
</dbReference>
<evidence type="ECO:0000256" key="4">
    <source>
        <dbReference type="ARBA" id="ARBA00048391"/>
    </source>
</evidence>
<dbReference type="NCBIfam" id="TIGR00536">
    <property type="entry name" value="hemK_fam"/>
    <property type="match status" value="1"/>
</dbReference>
<sequence length="288" mass="30201">MSNTIPPGATGTAALAAAIARLRAAGVDDPARDARRLLAHALGISAGRLTLVLPDPLTDEAADRFAAALALRCRRKPVSQITGQRMFYGRSFRVTEDVLDPRPETETLIELALREPFSRVLDLGTGSGCILLTLLAERPEATGLGVDLSDAACAVAADNAARLALETRARITRSDWFGAVDGRFDLIVANPPYIAAEEMPGLAPEVRDWEPHIALSDGADGLGAYRIIAAQAPDHLAPGGRLLVEIGPTQGAAVSALFLAAGLENIAVHADLDGRARIVSGRVSLKQG</sequence>
<keyword evidence="1 5" id="KW-0489">Methyltransferase</keyword>
<keyword evidence="9" id="KW-1185">Reference proteome</keyword>
<dbReference type="NCBIfam" id="TIGR03534">
    <property type="entry name" value="RF_mod_PrmC"/>
    <property type="match status" value="1"/>
</dbReference>
<dbReference type="Proteomes" id="UP000585681">
    <property type="component" value="Unassembled WGS sequence"/>
</dbReference>
<dbReference type="SUPFAM" id="SSF53335">
    <property type="entry name" value="S-adenosyl-L-methionine-dependent methyltransferases"/>
    <property type="match status" value="1"/>
</dbReference>
<dbReference type="Gene3D" id="3.40.50.150">
    <property type="entry name" value="Vaccinia Virus protein VP39"/>
    <property type="match status" value="1"/>
</dbReference>
<comment type="caution">
    <text evidence="8">The sequence shown here is derived from an EMBL/GenBank/DDBJ whole genome shotgun (WGS) entry which is preliminary data.</text>
</comment>
<proteinExistence type="inferred from homology"/>
<evidence type="ECO:0000256" key="3">
    <source>
        <dbReference type="ARBA" id="ARBA00022691"/>
    </source>
</evidence>
<dbReference type="InterPro" id="IPR050320">
    <property type="entry name" value="N5-glutamine_MTase"/>
</dbReference>
<evidence type="ECO:0000313" key="8">
    <source>
        <dbReference type="EMBL" id="MBB4021915.1"/>
    </source>
</evidence>
<dbReference type="GO" id="GO:0032259">
    <property type="term" value="P:methylation"/>
    <property type="evidence" value="ECO:0007669"/>
    <property type="project" value="UniProtKB-KW"/>
</dbReference>
<organism evidence="8 9">
    <name type="scientific">Actibacterium naphthalenivorans</name>
    <dbReference type="NCBI Taxonomy" id="1614693"/>
    <lineage>
        <taxon>Bacteria</taxon>
        <taxon>Pseudomonadati</taxon>
        <taxon>Pseudomonadota</taxon>
        <taxon>Alphaproteobacteria</taxon>
        <taxon>Rhodobacterales</taxon>
        <taxon>Roseobacteraceae</taxon>
        <taxon>Actibacterium</taxon>
    </lineage>
</organism>
<dbReference type="PANTHER" id="PTHR18895:SF74">
    <property type="entry name" value="MTRF1L RELEASE FACTOR GLUTAMINE METHYLTRANSFERASE"/>
    <property type="match status" value="1"/>
</dbReference>
<keyword evidence="3 5" id="KW-0949">S-adenosyl-L-methionine</keyword>
<dbReference type="EC" id="2.1.1.297" evidence="5"/>
<dbReference type="PANTHER" id="PTHR18895">
    <property type="entry name" value="HEMK METHYLTRANSFERASE"/>
    <property type="match status" value="1"/>
</dbReference>
<evidence type="ECO:0000256" key="1">
    <source>
        <dbReference type="ARBA" id="ARBA00022603"/>
    </source>
</evidence>
<dbReference type="InterPro" id="IPR004556">
    <property type="entry name" value="HemK-like"/>
</dbReference>
<dbReference type="Pfam" id="PF17827">
    <property type="entry name" value="PrmC_N"/>
    <property type="match status" value="1"/>
</dbReference>
<keyword evidence="2 5" id="KW-0808">Transferase</keyword>
<dbReference type="CDD" id="cd02440">
    <property type="entry name" value="AdoMet_MTases"/>
    <property type="match status" value="1"/>
</dbReference>
<evidence type="ECO:0000313" key="9">
    <source>
        <dbReference type="Proteomes" id="UP000585681"/>
    </source>
</evidence>
<evidence type="ECO:0000259" key="7">
    <source>
        <dbReference type="Pfam" id="PF17827"/>
    </source>
</evidence>
<feature type="binding site" evidence="5">
    <location>
        <begin position="124"/>
        <end position="128"/>
    </location>
    <ligand>
        <name>S-adenosyl-L-methionine</name>
        <dbReference type="ChEBI" id="CHEBI:59789"/>
    </ligand>
</feature>
<dbReference type="PROSITE" id="PS00092">
    <property type="entry name" value="N6_MTASE"/>
    <property type="match status" value="1"/>
</dbReference>
<gene>
    <name evidence="5" type="primary">prmC</name>
    <name evidence="8" type="ORF">GGR17_001724</name>
</gene>
<protein>
    <recommendedName>
        <fullName evidence="5">Release factor glutamine methyltransferase</fullName>
        <shortName evidence="5">RF MTase</shortName>
        <ecNumber evidence="5">2.1.1.297</ecNumber>
    </recommendedName>
    <alternativeName>
        <fullName evidence="5">N5-glutamine methyltransferase PrmC</fullName>
    </alternativeName>
    <alternativeName>
        <fullName evidence="5">Protein-(glutamine-N5) MTase PrmC</fullName>
    </alternativeName>
    <alternativeName>
        <fullName evidence="5">Protein-glutamine N-methyltransferase PrmC</fullName>
    </alternativeName>
</protein>
<feature type="binding site" evidence="5">
    <location>
        <position position="147"/>
    </location>
    <ligand>
        <name>S-adenosyl-L-methionine</name>
        <dbReference type="ChEBI" id="CHEBI:59789"/>
    </ligand>
</feature>
<feature type="domain" description="Methyltransferase small" evidence="6">
    <location>
        <begin position="106"/>
        <end position="197"/>
    </location>
</feature>
<reference evidence="8" key="1">
    <citation type="submission" date="2020-08" db="EMBL/GenBank/DDBJ databases">
        <title>Genomic Encyclopedia of Type Strains, Phase IV (KMG-IV): sequencing the most valuable type-strain genomes for metagenomic binning, comparative biology and taxonomic classification.</title>
        <authorList>
            <person name="Goeker M."/>
        </authorList>
    </citation>
    <scope>NUCLEOTIDE SEQUENCE [LARGE SCALE GENOMIC DNA]</scope>
    <source>
        <strain evidence="8">DSM 105040</strain>
    </source>
</reference>
<name>A0A840C905_9RHOB</name>
<dbReference type="Pfam" id="PF05175">
    <property type="entry name" value="MTS"/>
    <property type="match status" value="1"/>
</dbReference>
<comment type="catalytic activity">
    <reaction evidence="4 5">
        <text>L-glutaminyl-[peptide chain release factor] + S-adenosyl-L-methionine = N(5)-methyl-L-glutaminyl-[peptide chain release factor] + S-adenosyl-L-homocysteine + H(+)</text>
        <dbReference type="Rhea" id="RHEA:42896"/>
        <dbReference type="Rhea" id="RHEA-COMP:10271"/>
        <dbReference type="Rhea" id="RHEA-COMP:10272"/>
        <dbReference type="ChEBI" id="CHEBI:15378"/>
        <dbReference type="ChEBI" id="CHEBI:30011"/>
        <dbReference type="ChEBI" id="CHEBI:57856"/>
        <dbReference type="ChEBI" id="CHEBI:59789"/>
        <dbReference type="ChEBI" id="CHEBI:61891"/>
        <dbReference type="EC" id="2.1.1.297"/>
    </reaction>
</comment>
<feature type="domain" description="Release factor glutamine methyltransferase N-terminal" evidence="7">
    <location>
        <begin position="14"/>
        <end position="83"/>
    </location>
</feature>
<feature type="binding site" evidence="5">
    <location>
        <position position="190"/>
    </location>
    <ligand>
        <name>S-adenosyl-L-methionine</name>
        <dbReference type="ChEBI" id="CHEBI:59789"/>
    </ligand>
</feature>
<comment type="function">
    <text evidence="5">Methylates the class 1 translation termination release factors RF1/PrfA and RF2/PrfB on the glutamine residue of the universally conserved GGQ motif.</text>
</comment>
<dbReference type="RefSeq" id="WP_054538655.1">
    <property type="nucleotide sequence ID" value="NZ_JACIEQ010000002.1"/>
</dbReference>
<dbReference type="HAMAP" id="MF_02126">
    <property type="entry name" value="RF_methyltr_PrmC"/>
    <property type="match status" value="1"/>
</dbReference>
<accession>A0A840C905</accession>
<evidence type="ECO:0000259" key="6">
    <source>
        <dbReference type="Pfam" id="PF05175"/>
    </source>
</evidence>
<dbReference type="InterPro" id="IPR019874">
    <property type="entry name" value="RF_methyltr_PrmC"/>
</dbReference>
<dbReference type="InterPro" id="IPR007848">
    <property type="entry name" value="Small_mtfrase_dom"/>
</dbReference>
<evidence type="ECO:0000256" key="5">
    <source>
        <dbReference type="HAMAP-Rule" id="MF_02126"/>
    </source>
</evidence>
<evidence type="ECO:0000256" key="2">
    <source>
        <dbReference type="ARBA" id="ARBA00022679"/>
    </source>
</evidence>
<comment type="similarity">
    <text evidence="5">Belongs to the protein N5-glutamine methyltransferase family. PrmC subfamily.</text>
</comment>
<dbReference type="InterPro" id="IPR040758">
    <property type="entry name" value="PrmC_N"/>
</dbReference>
<dbReference type="GO" id="GO:0102559">
    <property type="term" value="F:peptide chain release factor N(5)-glutamine methyltransferase activity"/>
    <property type="evidence" value="ECO:0007669"/>
    <property type="project" value="UniProtKB-EC"/>
</dbReference>
<dbReference type="InterPro" id="IPR029063">
    <property type="entry name" value="SAM-dependent_MTases_sf"/>
</dbReference>
<dbReference type="GO" id="GO:0003676">
    <property type="term" value="F:nucleic acid binding"/>
    <property type="evidence" value="ECO:0007669"/>
    <property type="project" value="InterPro"/>
</dbReference>
<feature type="binding site" evidence="5">
    <location>
        <position position="176"/>
    </location>
    <ligand>
        <name>S-adenosyl-L-methionine</name>
        <dbReference type="ChEBI" id="CHEBI:59789"/>
    </ligand>
</feature>
<dbReference type="InterPro" id="IPR002052">
    <property type="entry name" value="DNA_methylase_N6_adenine_CS"/>
</dbReference>
<feature type="binding site" evidence="5">
    <location>
        <begin position="190"/>
        <end position="193"/>
    </location>
    <ligand>
        <name>substrate</name>
    </ligand>
</feature>
<dbReference type="AlphaFoldDB" id="A0A840C905"/>
<dbReference type="EMBL" id="JACIEQ010000002">
    <property type="protein sequence ID" value="MBB4021915.1"/>
    <property type="molecule type" value="Genomic_DNA"/>
</dbReference>